<organism evidence="1 2">
    <name type="scientific">Racocetra persica</name>
    <dbReference type="NCBI Taxonomy" id="160502"/>
    <lineage>
        <taxon>Eukaryota</taxon>
        <taxon>Fungi</taxon>
        <taxon>Fungi incertae sedis</taxon>
        <taxon>Mucoromycota</taxon>
        <taxon>Glomeromycotina</taxon>
        <taxon>Glomeromycetes</taxon>
        <taxon>Diversisporales</taxon>
        <taxon>Gigasporaceae</taxon>
        <taxon>Racocetra</taxon>
    </lineage>
</organism>
<dbReference type="EMBL" id="CAJVQC010024806">
    <property type="protein sequence ID" value="CAG8727866.1"/>
    <property type="molecule type" value="Genomic_DNA"/>
</dbReference>
<sequence length="51" mass="6015">NNLKELIENNNNDDNDENNDENNKTNKTQFLSAQDSINLKYLIALNDIYNW</sequence>
<dbReference type="Proteomes" id="UP000789920">
    <property type="component" value="Unassembled WGS sequence"/>
</dbReference>
<name>A0ACA9Q0D3_9GLOM</name>
<comment type="caution">
    <text evidence="1">The sequence shown here is derived from an EMBL/GenBank/DDBJ whole genome shotgun (WGS) entry which is preliminary data.</text>
</comment>
<proteinExistence type="predicted"/>
<evidence type="ECO:0000313" key="2">
    <source>
        <dbReference type="Proteomes" id="UP000789920"/>
    </source>
</evidence>
<keyword evidence="2" id="KW-1185">Reference proteome</keyword>
<evidence type="ECO:0000313" key="1">
    <source>
        <dbReference type="EMBL" id="CAG8727866.1"/>
    </source>
</evidence>
<accession>A0ACA9Q0D3</accession>
<gene>
    <name evidence="1" type="ORF">RPERSI_LOCUS11864</name>
</gene>
<feature type="non-terminal residue" evidence="1">
    <location>
        <position position="1"/>
    </location>
</feature>
<reference evidence="1" key="1">
    <citation type="submission" date="2021-06" db="EMBL/GenBank/DDBJ databases">
        <authorList>
            <person name="Kallberg Y."/>
            <person name="Tangrot J."/>
            <person name="Rosling A."/>
        </authorList>
    </citation>
    <scope>NUCLEOTIDE SEQUENCE</scope>
    <source>
        <strain evidence="1">MA461A</strain>
    </source>
</reference>
<protein>
    <submittedName>
        <fullName evidence="1">2724_t:CDS:1</fullName>
    </submittedName>
</protein>